<protein>
    <submittedName>
        <fullName evidence="2">Uncharacterized protein</fullName>
    </submittedName>
</protein>
<proteinExistence type="predicted"/>
<name>A0A6A6TMA8_9PLEO</name>
<feature type="compositionally biased region" description="Low complexity" evidence="1">
    <location>
        <begin position="275"/>
        <end position="297"/>
    </location>
</feature>
<feature type="compositionally biased region" description="Polar residues" evidence="1">
    <location>
        <begin position="90"/>
        <end position="109"/>
    </location>
</feature>
<feature type="compositionally biased region" description="Low complexity" evidence="1">
    <location>
        <begin position="110"/>
        <end position="123"/>
    </location>
</feature>
<gene>
    <name evidence="2" type="ORF">K491DRAFT_481356</name>
</gene>
<feature type="region of interest" description="Disordered" evidence="1">
    <location>
        <begin position="83"/>
        <end position="149"/>
    </location>
</feature>
<feature type="compositionally biased region" description="Polar residues" evidence="1">
    <location>
        <begin position="127"/>
        <end position="141"/>
    </location>
</feature>
<sequence>MPQMCTDDVLLRGTATRVTYVCQSSTSNAAHVQTVYVTVTAETTVTPITTVSVSKTAQDITGTVTELHTRTVYLTSYLHSAPHSSAGDAETSTTHVASTSTEYTTVTAKPSSAVDVTSSTSAPPSSEDLSSPVSTLSSPAETASPFPTLKPSGTSLTWGIFPSGGYGNSSSAITGSSPAISISTTISGTGTGAVYLKARSYNTIPSAMTVSGPATISIGGGLQMVNHDGPQSSSTSVPTPSTTVAVPATSAHAPSSIARAFSTASDAPVVTAINTSSPHPSASHSATHSATTSSKPKSAGEKGAELPFMALFVTVMVAAYII</sequence>
<evidence type="ECO:0000313" key="3">
    <source>
        <dbReference type="Proteomes" id="UP000799324"/>
    </source>
</evidence>
<organism evidence="2 3">
    <name type="scientific">Lophiostoma macrostomum CBS 122681</name>
    <dbReference type="NCBI Taxonomy" id="1314788"/>
    <lineage>
        <taxon>Eukaryota</taxon>
        <taxon>Fungi</taxon>
        <taxon>Dikarya</taxon>
        <taxon>Ascomycota</taxon>
        <taxon>Pezizomycotina</taxon>
        <taxon>Dothideomycetes</taxon>
        <taxon>Pleosporomycetidae</taxon>
        <taxon>Pleosporales</taxon>
        <taxon>Lophiostomataceae</taxon>
        <taxon>Lophiostoma</taxon>
    </lineage>
</organism>
<dbReference type="EMBL" id="MU004295">
    <property type="protein sequence ID" value="KAF2661209.1"/>
    <property type="molecule type" value="Genomic_DNA"/>
</dbReference>
<evidence type="ECO:0000313" key="2">
    <source>
        <dbReference type="EMBL" id="KAF2661209.1"/>
    </source>
</evidence>
<evidence type="ECO:0000256" key="1">
    <source>
        <dbReference type="SAM" id="MobiDB-lite"/>
    </source>
</evidence>
<accession>A0A6A6TMA8</accession>
<keyword evidence="3" id="KW-1185">Reference proteome</keyword>
<dbReference type="Proteomes" id="UP000799324">
    <property type="component" value="Unassembled WGS sequence"/>
</dbReference>
<reference evidence="2" key="1">
    <citation type="journal article" date="2020" name="Stud. Mycol.">
        <title>101 Dothideomycetes genomes: a test case for predicting lifestyles and emergence of pathogens.</title>
        <authorList>
            <person name="Haridas S."/>
            <person name="Albert R."/>
            <person name="Binder M."/>
            <person name="Bloem J."/>
            <person name="Labutti K."/>
            <person name="Salamov A."/>
            <person name="Andreopoulos B."/>
            <person name="Baker S."/>
            <person name="Barry K."/>
            <person name="Bills G."/>
            <person name="Bluhm B."/>
            <person name="Cannon C."/>
            <person name="Castanera R."/>
            <person name="Culley D."/>
            <person name="Daum C."/>
            <person name="Ezra D."/>
            <person name="Gonzalez J."/>
            <person name="Henrissat B."/>
            <person name="Kuo A."/>
            <person name="Liang C."/>
            <person name="Lipzen A."/>
            <person name="Lutzoni F."/>
            <person name="Magnuson J."/>
            <person name="Mondo S."/>
            <person name="Nolan M."/>
            <person name="Ohm R."/>
            <person name="Pangilinan J."/>
            <person name="Park H.-J."/>
            <person name="Ramirez L."/>
            <person name="Alfaro M."/>
            <person name="Sun H."/>
            <person name="Tritt A."/>
            <person name="Yoshinaga Y."/>
            <person name="Zwiers L.-H."/>
            <person name="Turgeon B."/>
            <person name="Goodwin S."/>
            <person name="Spatafora J."/>
            <person name="Crous P."/>
            <person name="Grigoriev I."/>
        </authorList>
    </citation>
    <scope>NUCLEOTIDE SEQUENCE</scope>
    <source>
        <strain evidence="2">CBS 122681</strain>
    </source>
</reference>
<feature type="region of interest" description="Disordered" evidence="1">
    <location>
        <begin position="271"/>
        <end position="300"/>
    </location>
</feature>
<dbReference type="AlphaFoldDB" id="A0A6A6TMA8"/>